<reference evidence="1" key="1">
    <citation type="journal article" date="2022" name="ISME J.">
        <title>Identification of active gaseous-alkane degraders at natural gas seeps.</title>
        <authorList>
            <person name="Farhan Ul Haque M."/>
            <person name="Hernandez M."/>
            <person name="Crombie A.T."/>
            <person name="Murrell J.C."/>
        </authorList>
    </citation>
    <scope>NUCLEOTIDE SEQUENCE</scope>
    <source>
        <strain evidence="1">PC2</strain>
    </source>
</reference>
<keyword evidence="2" id="KW-1185">Reference proteome</keyword>
<evidence type="ECO:0000313" key="1">
    <source>
        <dbReference type="EMBL" id="MCI4684569.1"/>
    </source>
</evidence>
<proteinExistence type="predicted"/>
<dbReference type="Pfam" id="PF11164">
    <property type="entry name" value="DUF2948"/>
    <property type="match status" value="1"/>
</dbReference>
<accession>A0ABS9ZA54</accession>
<dbReference type="Proteomes" id="UP001139104">
    <property type="component" value="Unassembled WGS sequence"/>
</dbReference>
<protein>
    <submittedName>
        <fullName evidence="1">DUF2948 family protein</fullName>
    </submittedName>
</protein>
<dbReference type="EMBL" id="JAIVFP010000001">
    <property type="protein sequence ID" value="MCI4684569.1"/>
    <property type="molecule type" value="Genomic_DNA"/>
</dbReference>
<name>A0ABS9ZA54_9HYPH</name>
<evidence type="ECO:0000313" key="2">
    <source>
        <dbReference type="Proteomes" id="UP001139104"/>
    </source>
</evidence>
<organism evidence="1 2">
    <name type="scientific">Candidatus Rhodoblastus alkanivorans</name>
    <dbReference type="NCBI Taxonomy" id="2954117"/>
    <lineage>
        <taxon>Bacteria</taxon>
        <taxon>Pseudomonadati</taxon>
        <taxon>Pseudomonadota</taxon>
        <taxon>Alphaproteobacteria</taxon>
        <taxon>Hyphomicrobiales</taxon>
        <taxon>Rhodoblastaceae</taxon>
        <taxon>Rhodoblastus</taxon>
    </lineage>
</organism>
<dbReference type="InterPro" id="IPR021335">
    <property type="entry name" value="DUF2948"/>
</dbReference>
<sequence>MTQRRDDEPPGGRDLRLMARDADDLAVLAAHLQDAILRVGDMLYQPRERRFVLVLKRFDWLASASGAPQRALTGLHFENVRRVSLRGFRQDRPDDLLYLLNIEFIAGEPPSGQARLVFSGDCAVKLDVECLEVRMADLGTRWRVRHAPGHGGKDKSGA</sequence>
<comment type="caution">
    <text evidence="1">The sequence shown here is derived from an EMBL/GenBank/DDBJ whole genome shotgun (WGS) entry which is preliminary data.</text>
</comment>
<dbReference type="RefSeq" id="WP_243068460.1">
    <property type="nucleotide sequence ID" value="NZ_JAIVFK010000001.1"/>
</dbReference>
<gene>
    <name evidence="1" type="ORF">K2U94_17650</name>
</gene>